<dbReference type="AlphaFoldDB" id="A0A3Q8S3G6"/>
<protein>
    <submittedName>
        <fullName evidence="2">Uncharacterized protein</fullName>
    </submittedName>
</protein>
<evidence type="ECO:0000313" key="3">
    <source>
        <dbReference type="Proteomes" id="UP000273145"/>
    </source>
</evidence>
<reference evidence="2 3" key="1">
    <citation type="submission" date="2018-11" db="EMBL/GenBank/DDBJ databases">
        <title>Genome sequencing of Paenibacillus lentus DSM25539(T).</title>
        <authorList>
            <person name="Kook J.-K."/>
            <person name="Park S.-N."/>
            <person name="Lim Y.K."/>
        </authorList>
    </citation>
    <scope>NUCLEOTIDE SEQUENCE [LARGE SCALE GENOMIC DNA]</scope>
    <source>
        <strain evidence="2 3">DSM 25539</strain>
    </source>
</reference>
<feature type="compositionally biased region" description="Polar residues" evidence="1">
    <location>
        <begin position="24"/>
        <end position="34"/>
    </location>
</feature>
<evidence type="ECO:0000256" key="1">
    <source>
        <dbReference type="SAM" id="MobiDB-lite"/>
    </source>
</evidence>
<name>A0A3Q8S3G6_9BACL</name>
<keyword evidence="3" id="KW-1185">Reference proteome</keyword>
<proteinExistence type="predicted"/>
<feature type="region of interest" description="Disordered" evidence="1">
    <location>
        <begin position="14"/>
        <end position="38"/>
    </location>
</feature>
<dbReference type="KEGG" id="plen:EIM92_01625"/>
<dbReference type="OrthoDB" id="249246at2"/>
<organism evidence="2 3">
    <name type="scientific">Paenibacillus lentus</name>
    <dbReference type="NCBI Taxonomy" id="1338368"/>
    <lineage>
        <taxon>Bacteria</taxon>
        <taxon>Bacillati</taxon>
        <taxon>Bacillota</taxon>
        <taxon>Bacilli</taxon>
        <taxon>Bacillales</taxon>
        <taxon>Paenibacillaceae</taxon>
        <taxon>Paenibacillus</taxon>
    </lineage>
</organism>
<sequence length="222" mass="24747">MNYLDEQILSMKQELASKPDEETASQLQSMSSEKASVEPDTSMVLRIQDEIVTFAPVTVLDGKIEVDIPKAFHLMALEEARFKYPSEHRPEVIYTSADGTVNITFNPTETTLEPEELPDFIEQMADVLRSVQPIRNWMGTELIVNDNGLSIGIIRFVAAGVDGNLYNEMLLFVLEGCVIIGAFNCMESDMEAWLPVAGKVVQSIREVPDASSILFKEGDDLR</sequence>
<gene>
    <name evidence="2" type="ORF">EIM92_01625</name>
</gene>
<evidence type="ECO:0000313" key="2">
    <source>
        <dbReference type="EMBL" id="AZK45049.1"/>
    </source>
</evidence>
<dbReference type="EMBL" id="CP034248">
    <property type="protein sequence ID" value="AZK45049.1"/>
    <property type="molecule type" value="Genomic_DNA"/>
</dbReference>
<accession>A0A3Q8S3G6</accession>
<dbReference type="RefSeq" id="WP_125081181.1">
    <property type="nucleotide sequence ID" value="NZ_CP034248.1"/>
</dbReference>
<dbReference type="Proteomes" id="UP000273145">
    <property type="component" value="Chromosome"/>
</dbReference>